<evidence type="ECO:0000256" key="2">
    <source>
        <dbReference type="SAM" id="MobiDB-lite"/>
    </source>
</evidence>
<reference evidence="4 5" key="1">
    <citation type="journal article" date="2018" name="Arch. Microbiol.">
        <title>New insights into the metabolic potential of the phototrophic purple bacterium Rhodopila globiformis DSM 161(T) from its draft genome sequence and evidence for a vanadium-dependent nitrogenase.</title>
        <authorList>
            <person name="Imhoff J.F."/>
            <person name="Rahn T."/>
            <person name="Kunzel S."/>
            <person name="Neulinger S.C."/>
        </authorList>
    </citation>
    <scope>NUCLEOTIDE SEQUENCE [LARGE SCALE GENOMIC DNA]</scope>
    <source>
        <strain evidence="4 5">DSM 161</strain>
    </source>
</reference>
<dbReference type="Gene3D" id="3.40.50.2020">
    <property type="match status" value="1"/>
</dbReference>
<dbReference type="RefSeq" id="WP_158258521.1">
    <property type="nucleotide sequence ID" value="NZ_NHRY01000223.1"/>
</dbReference>
<dbReference type="InterPro" id="IPR000836">
    <property type="entry name" value="PRTase_dom"/>
</dbReference>
<dbReference type="EMBL" id="NHRY01000223">
    <property type="protein sequence ID" value="PPQ29650.1"/>
    <property type="molecule type" value="Genomic_DNA"/>
</dbReference>
<dbReference type="Proteomes" id="UP000239724">
    <property type="component" value="Unassembled WGS sequence"/>
</dbReference>
<dbReference type="Pfam" id="PF18912">
    <property type="entry name" value="DZR_2"/>
    <property type="match status" value="1"/>
</dbReference>
<sequence>MPSPDHGLADRLRHGGRLALDFLLPPRCPACDEPVEIHGQLCPRCFGRTGFVGPPLCLRCGVPFASAGQGGDEALCPACREHPPLFRQARAALRYDEHARRLILPLKHADRLELAPVLAPMLARAGQDLLARADVLVPVPLHRRRLFHRKYNQAAVLALAVGRLADRPVLPDGLRRTRPTAPLEHKSPGERERELANAVAVRPARRLRIAGQTVLLVDDVMTSGATANACAAALLAAGARAVDVLVAARVPDPRLG</sequence>
<evidence type="ECO:0000313" key="5">
    <source>
        <dbReference type="Proteomes" id="UP000239724"/>
    </source>
</evidence>
<keyword evidence="5" id="KW-1185">Reference proteome</keyword>
<dbReference type="InterPro" id="IPR029057">
    <property type="entry name" value="PRTase-like"/>
</dbReference>
<keyword evidence="4" id="KW-0328">Glycosyltransferase</keyword>
<dbReference type="OrthoDB" id="9779910at2"/>
<evidence type="ECO:0000313" key="4">
    <source>
        <dbReference type="EMBL" id="PPQ29650.1"/>
    </source>
</evidence>
<protein>
    <submittedName>
        <fullName evidence="4">Phosphoribosyltransferase</fullName>
    </submittedName>
</protein>
<feature type="region of interest" description="Disordered" evidence="2">
    <location>
        <begin position="173"/>
        <end position="192"/>
    </location>
</feature>
<comment type="similarity">
    <text evidence="1">Belongs to the ComF/GntX family.</text>
</comment>
<dbReference type="PANTHER" id="PTHR47505">
    <property type="entry name" value="DNA UTILIZATION PROTEIN YHGH"/>
    <property type="match status" value="1"/>
</dbReference>
<dbReference type="PANTHER" id="PTHR47505:SF1">
    <property type="entry name" value="DNA UTILIZATION PROTEIN YHGH"/>
    <property type="match status" value="1"/>
</dbReference>
<dbReference type="CDD" id="cd06223">
    <property type="entry name" value="PRTases_typeI"/>
    <property type="match status" value="1"/>
</dbReference>
<feature type="domain" description="Double zinc ribbon" evidence="3">
    <location>
        <begin position="19"/>
        <end position="80"/>
    </location>
</feature>
<dbReference type="GO" id="GO:0016757">
    <property type="term" value="F:glycosyltransferase activity"/>
    <property type="evidence" value="ECO:0007669"/>
    <property type="project" value="UniProtKB-KW"/>
</dbReference>
<evidence type="ECO:0000259" key="3">
    <source>
        <dbReference type="Pfam" id="PF18912"/>
    </source>
</evidence>
<keyword evidence="4" id="KW-0808">Transferase</keyword>
<dbReference type="SUPFAM" id="SSF53271">
    <property type="entry name" value="PRTase-like"/>
    <property type="match status" value="1"/>
</dbReference>
<feature type="compositionally biased region" description="Basic and acidic residues" evidence="2">
    <location>
        <begin position="183"/>
        <end position="192"/>
    </location>
</feature>
<organism evidence="4 5">
    <name type="scientific">Rhodopila globiformis</name>
    <name type="common">Rhodopseudomonas globiformis</name>
    <dbReference type="NCBI Taxonomy" id="1071"/>
    <lineage>
        <taxon>Bacteria</taxon>
        <taxon>Pseudomonadati</taxon>
        <taxon>Pseudomonadota</taxon>
        <taxon>Alphaproteobacteria</taxon>
        <taxon>Acetobacterales</taxon>
        <taxon>Acetobacteraceae</taxon>
        <taxon>Rhodopila</taxon>
    </lineage>
</organism>
<gene>
    <name evidence="4" type="ORF">CCS01_20865</name>
</gene>
<evidence type="ECO:0000256" key="1">
    <source>
        <dbReference type="ARBA" id="ARBA00008007"/>
    </source>
</evidence>
<name>A0A2S6N4W0_RHOGL</name>
<dbReference type="InterPro" id="IPR051910">
    <property type="entry name" value="ComF/GntX_DNA_util-trans"/>
</dbReference>
<dbReference type="AlphaFoldDB" id="A0A2S6N4W0"/>
<comment type="caution">
    <text evidence="4">The sequence shown here is derived from an EMBL/GenBank/DDBJ whole genome shotgun (WGS) entry which is preliminary data.</text>
</comment>
<proteinExistence type="inferred from homology"/>
<dbReference type="InterPro" id="IPR044005">
    <property type="entry name" value="DZR_2"/>
</dbReference>
<accession>A0A2S6N4W0</accession>